<feature type="domain" description="NERD" evidence="2">
    <location>
        <begin position="251"/>
        <end position="364"/>
    </location>
</feature>
<dbReference type="Pfam" id="PF08378">
    <property type="entry name" value="NERD"/>
    <property type="match status" value="1"/>
</dbReference>
<dbReference type="AlphaFoldDB" id="A0A380RVN7"/>
<evidence type="ECO:0000256" key="1">
    <source>
        <dbReference type="SAM" id="Phobius"/>
    </source>
</evidence>
<gene>
    <name evidence="3" type="ORF">SAMN05661053_0709</name>
</gene>
<proteinExistence type="predicted"/>
<evidence type="ECO:0000259" key="2">
    <source>
        <dbReference type="PROSITE" id="PS50965"/>
    </source>
</evidence>
<feature type="transmembrane region" description="Helical" evidence="1">
    <location>
        <begin position="210"/>
        <end position="231"/>
    </location>
</feature>
<name>A0A380RVN7_FIBSU</name>
<reference evidence="3 4" key="1">
    <citation type="submission" date="2017-08" db="EMBL/GenBank/DDBJ databases">
        <authorList>
            <person name="de Groot N.N."/>
        </authorList>
    </citation>
    <scope>NUCLEOTIDE SEQUENCE [LARGE SCALE GENOMIC DNA]</scope>
    <source>
        <strain evidence="3 4">HM2</strain>
    </source>
</reference>
<evidence type="ECO:0000313" key="4">
    <source>
        <dbReference type="Proteomes" id="UP000255423"/>
    </source>
</evidence>
<dbReference type="PROSITE" id="PS50965">
    <property type="entry name" value="NERD"/>
    <property type="match status" value="1"/>
</dbReference>
<dbReference type="InterPro" id="IPR011528">
    <property type="entry name" value="NERD"/>
</dbReference>
<organism evidence="3 4">
    <name type="scientific">Fibrobacter succinogenes</name>
    <name type="common">Bacteroides succinogenes</name>
    <dbReference type="NCBI Taxonomy" id="833"/>
    <lineage>
        <taxon>Bacteria</taxon>
        <taxon>Pseudomonadati</taxon>
        <taxon>Fibrobacterota</taxon>
        <taxon>Fibrobacteria</taxon>
        <taxon>Fibrobacterales</taxon>
        <taxon>Fibrobacteraceae</taxon>
        <taxon>Fibrobacter</taxon>
    </lineage>
</organism>
<feature type="transmembrane region" description="Helical" evidence="1">
    <location>
        <begin position="172"/>
        <end position="198"/>
    </location>
</feature>
<keyword evidence="1" id="KW-0812">Transmembrane</keyword>
<dbReference type="EMBL" id="UHJL01000001">
    <property type="protein sequence ID" value="SUQ19474.1"/>
    <property type="molecule type" value="Genomic_DNA"/>
</dbReference>
<protein>
    <submittedName>
        <fullName evidence="3">Nuclease-related domain-containing protein</fullName>
    </submittedName>
</protein>
<keyword evidence="1" id="KW-1133">Transmembrane helix</keyword>
<evidence type="ECO:0000313" key="3">
    <source>
        <dbReference type="EMBL" id="SUQ19474.1"/>
    </source>
</evidence>
<sequence>MNDNMTLEQARKTFWLKNNYRPMGELFDNGFLTVGRLKWGAKKAYESAIRKASVVLLTQKQKMPETIIEKGVIPKNLDEARSVIWPFSKKIGKNGRTMGELVDNRDITKKDLAYALEEAWDEQVRSAARIILSSMLGLENGKVSETKGALKVTANRSFMEQQIEKISFKQGALVGGVLAFCFILLLADFIYMGVTGALYSIFDFILKTKIIGVAFLVIVVMLSVLLGNFLIKHTAEKKYDKLDIQLKNHKLGREGEEKSIDVMRESLDGSCHVFRNLILPNKKEDMDIVLVAPYGVFVFEVKNYNGKYKNIGDSWFYSKKEKWVAFKDNPTAQAKRNACNLAEYLESDFTRNKCKKWVTPIIVLSNADSNCDEENPSVPIWRIQYLAEELGNMPEKRTISEQLQKEICQKLEDLYKKDNLQSTI</sequence>
<accession>A0A380RVN7</accession>
<keyword evidence="1" id="KW-0472">Membrane</keyword>
<dbReference type="Proteomes" id="UP000255423">
    <property type="component" value="Unassembled WGS sequence"/>
</dbReference>
<dbReference type="RefSeq" id="WP_181369043.1">
    <property type="nucleotide sequence ID" value="NZ_UHJL01000001.1"/>
</dbReference>